<feature type="transmembrane region" description="Helical" evidence="1">
    <location>
        <begin position="267"/>
        <end position="285"/>
    </location>
</feature>
<reference evidence="2 3" key="1">
    <citation type="journal article" date="2020" name="ISME J.">
        <title>Comparative genomics reveals insights into cyanobacterial evolution and habitat adaptation.</title>
        <authorList>
            <person name="Chen M.Y."/>
            <person name="Teng W.K."/>
            <person name="Zhao L."/>
            <person name="Hu C.X."/>
            <person name="Zhou Y.K."/>
            <person name="Han B.P."/>
            <person name="Song L.R."/>
            <person name="Shu W.S."/>
        </authorList>
    </citation>
    <scope>NUCLEOTIDE SEQUENCE [LARGE SCALE GENOMIC DNA]</scope>
    <source>
        <strain evidence="2 3">FACHB-288</strain>
    </source>
</reference>
<keyword evidence="3" id="KW-1185">Reference proteome</keyword>
<dbReference type="GO" id="GO:0008168">
    <property type="term" value="F:methyltransferase activity"/>
    <property type="evidence" value="ECO:0007669"/>
    <property type="project" value="UniProtKB-KW"/>
</dbReference>
<dbReference type="EMBL" id="JACJQH010000027">
    <property type="protein sequence ID" value="MBD2197364.1"/>
    <property type="molecule type" value="Genomic_DNA"/>
</dbReference>
<dbReference type="PANTHER" id="PTHR43861">
    <property type="entry name" value="TRANS-ACONITATE 2-METHYLTRANSFERASE-RELATED"/>
    <property type="match status" value="1"/>
</dbReference>
<dbReference type="GO" id="GO:0032259">
    <property type="term" value="P:methylation"/>
    <property type="evidence" value="ECO:0007669"/>
    <property type="project" value="UniProtKB-KW"/>
</dbReference>
<dbReference type="Gene3D" id="3.40.50.150">
    <property type="entry name" value="Vaccinia Virus protein VP39"/>
    <property type="match status" value="1"/>
</dbReference>
<name>A0ABR8AC70_9CYAN</name>
<gene>
    <name evidence="2" type="ORF">H6G24_17965</name>
</gene>
<dbReference type="Proteomes" id="UP000658514">
    <property type="component" value="Unassembled WGS sequence"/>
</dbReference>
<sequence length="313" mass="36158">MEPRGNKLISLYKDNYRIPATAEVTEEMILNHWELEKNLTKELLDSTQENRWEVFEKAYTTLYSSLDWLNSFSVDSTPPVSKYETWLGILGSPPKKIYEVGSGKGEMIAYFAKCGFECKATEITKERGSKHVTNSSNNLSWGNSDGVHLDQFEPADFYDFVVSNQVVEHFHPHDLITHFRSVYKILNQQGSFIFTTPHCHTGPHDLSLVFGYDQPQCMHLKEYTYHELQASLKQAGFKRIYSAVPAKLKKLLSKLGLGNEKQIRTIGIFYFHLMLIVENILFIIPSKKQRRGLSKFLRKIYLFADNIFLIAEK</sequence>
<keyword evidence="2" id="KW-0489">Methyltransferase</keyword>
<evidence type="ECO:0000256" key="1">
    <source>
        <dbReference type="SAM" id="Phobius"/>
    </source>
</evidence>
<dbReference type="InterPro" id="IPR029063">
    <property type="entry name" value="SAM-dependent_MTases_sf"/>
</dbReference>
<evidence type="ECO:0000313" key="3">
    <source>
        <dbReference type="Proteomes" id="UP000658514"/>
    </source>
</evidence>
<comment type="caution">
    <text evidence="2">The sequence shown here is derived from an EMBL/GenBank/DDBJ whole genome shotgun (WGS) entry which is preliminary data.</text>
</comment>
<keyword evidence="2" id="KW-0808">Transferase</keyword>
<protein>
    <submittedName>
        <fullName evidence="2">Class I SAM-dependent methyltransferase</fullName>
    </submittedName>
</protein>
<dbReference type="RefSeq" id="WP_190548808.1">
    <property type="nucleotide sequence ID" value="NZ_CAWPNO010000059.1"/>
</dbReference>
<keyword evidence="1" id="KW-1133">Transmembrane helix</keyword>
<proteinExistence type="predicted"/>
<keyword evidence="1" id="KW-0472">Membrane</keyword>
<keyword evidence="1" id="KW-0812">Transmembrane</keyword>
<dbReference type="Pfam" id="PF13489">
    <property type="entry name" value="Methyltransf_23"/>
    <property type="match status" value="1"/>
</dbReference>
<organism evidence="2 3">
    <name type="scientific">Calothrix parietina FACHB-288</name>
    <dbReference type="NCBI Taxonomy" id="2692896"/>
    <lineage>
        <taxon>Bacteria</taxon>
        <taxon>Bacillati</taxon>
        <taxon>Cyanobacteriota</taxon>
        <taxon>Cyanophyceae</taxon>
        <taxon>Nostocales</taxon>
        <taxon>Calotrichaceae</taxon>
        <taxon>Calothrix</taxon>
    </lineage>
</organism>
<accession>A0ABR8AC70</accession>
<dbReference type="SUPFAM" id="SSF53335">
    <property type="entry name" value="S-adenosyl-L-methionine-dependent methyltransferases"/>
    <property type="match status" value="1"/>
</dbReference>
<evidence type="ECO:0000313" key="2">
    <source>
        <dbReference type="EMBL" id="MBD2197364.1"/>
    </source>
</evidence>
<dbReference type="CDD" id="cd02440">
    <property type="entry name" value="AdoMet_MTases"/>
    <property type="match status" value="1"/>
</dbReference>